<feature type="region of interest" description="Disordered" evidence="2">
    <location>
        <begin position="130"/>
        <end position="149"/>
    </location>
</feature>
<dbReference type="EMBL" id="AP014958">
    <property type="protein sequence ID" value="BAS77901.1"/>
    <property type="molecule type" value="Genomic_DNA"/>
</dbReference>
<dbReference type="AlphaFoldDB" id="A0A0P0VH21"/>
<evidence type="ECO:0000256" key="2">
    <source>
        <dbReference type="SAM" id="MobiDB-lite"/>
    </source>
</evidence>
<gene>
    <name evidence="3" type="ordered locus">Os02g0249500</name>
    <name evidence="3" type="ORF">OSNPB_020249500</name>
</gene>
<keyword evidence="4" id="KW-1185">Reference proteome</keyword>
<evidence type="ECO:0000313" key="4">
    <source>
        <dbReference type="Proteomes" id="UP000059680"/>
    </source>
</evidence>
<dbReference type="Gramene" id="Os02t0249500-01">
    <property type="protein sequence ID" value="Os02t0249500-01"/>
    <property type="gene ID" value="Os02g0249500"/>
</dbReference>
<feature type="region of interest" description="Disordered" evidence="2">
    <location>
        <begin position="100"/>
        <end position="119"/>
    </location>
</feature>
<protein>
    <submittedName>
        <fullName evidence="3">Os02g0249500 protein</fullName>
    </submittedName>
</protein>
<name>A0A0P0VH21_ORYSJ</name>
<dbReference type="Proteomes" id="UP000059680">
    <property type="component" value="Chromosome 2"/>
</dbReference>
<dbReference type="OMA" id="HLASACQ"/>
<dbReference type="SMR" id="A0A0P0VH21"/>
<reference evidence="3 4" key="2">
    <citation type="journal article" date="2013" name="Plant Cell Physiol.">
        <title>Rice Annotation Project Database (RAP-DB): an integrative and interactive database for rice genomics.</title>
        <authorList>
            <person name="Sakai H."/>
            <person name="Lee S.S."/>
            <person name="Tanaka T."/>
            <person name="Numa H."/>
            <person name="Kim J."/>
            <person name="Kawahara Y."/>
            <person name="Wakimoto H."/>
            <person name="Yang C.C."/>
            <person name="Iwamoto M."/>
            <person name="Abe T."/>
            <person name="Yamada Y."/>
            <person name="Muto A."/>
            <person name="Inokuchi H."/>
            <person name="Ikemura T."/>
            <person name="Matsumoto T."/>
            <person name="Sasaki T."/>
            <person name="Itoh T."/>
        </authorList>
    </citation>
    <scope>NUCLEOTIDE SEQUENCE [LARGE SCALE GENOMIC DNA]</scope>
    <source>
        <strain evidence="4">cv. Nipponbare</strain>
    </source>
</reference>
<feature type="non-terminal residue" evidence="3">
    <location>
        <position position="1"/>
    </location>
</feature>
<evidence type="ECO:0000313" key="3">
    <source>
        <dbReference type="EMBL" id="BAS77901.1"/>
    </source>
</evidence>
<evidence type="ECO:0000256" key="1">
    <source>
        <dbReference type="SAM" id="Coils"/>
    </source>
</evidence>
<feature type="compositionally biased region" description="Polar residues" evidence="2">
    <location>
        <begin position="100"/>
        <end position="111"/>
    </location>
</feature>
<dbReference type="InParanoid" id="A0A0P0VH21"/>
<keyword evidence="1" id="KW-0175">Coiled coil</keyword>
<organism evidence="3 4">
    <name type="scientific">Oryza sativa subsp. japonica</name>
    <name type="common">Rice</name>
    <dbReference type="NCBI Taxonomy" id="39947"/>
    <lineage>
        <taxon>Eukaryota</taxon>
        <taxon>Viridiplantae</taxon>
        <taxon>Streptophyta</taxon>
        <taxon>Embryophyta</taxon>
        <taxon>Tracheophyta</taxon>
        <taxon>Spermatophyta</taxon>
        <taxon>Magnoliopsida</taxon>
        <taxon>Liliopsida</taxon>
        <taxon>Poales</taxon>
        <taxon>Poaceae</taxon>
        <taxon>BOP clade</taxon>
        <taxon>Oryzoideae</taxon>
        <taxon>Oryzeae</taxon>
        <taxon>Oryzinae</taxon>
        <taxon>Oryza</taxon>
        <taxon>Oryza sativa</taxon>
    </lineage>
</organism>
<sequence length="405" mass="43900">RKVRLIPRNTREWNKRAWDKDFYTGSGPQDLPEDMVKSSTKKVVIDKPSMARDIPTSLCDLPQAVRDGIVNALVDHQEVAATKDVVEMEIGSSTAEKVANMASQPGSSGTVGSKKRKWGFGVDPTGGVLTKGTHSLTSSPDNAPTSGRLKPMRFMSKSKAKAAPTISNQNMGKHDEASSQPATHIIVSPSTAPLPSVAAVVLPPPGTAFNHLASACQEVLFSAKAASTEVNRLIAELTATNEKLSKLKEELTTANTNNESLRLLIKENSEMHQEGQKALAEEKSKREALYAGLKENFFAFNEVAKQLGRGVQPPPHFDDVSLLASIGELVGEMEKVPADIIQKADWDTRIALKTGACHTLACISSKHPELDLNKEVHEGVAEEEREKLMDQLEKTGEAVASFYLD</sequence>
<proteinExistence type="predicted"/>
<dbReference type="PaxDb" id="39947-A0A0P0VH21"/>
<feature type="compositionally biased region" description="Polar residues" evidence="2">
    <location>
        <begin position="132"/>
        <end position="145"/>
    </location>
</feature>
<accession>A0A0P0VH21</accession>
<reference evidence="4" key="1">
    <citation type="journal article" date="2005" name="Nature">
        <title>The map-based sequence of the rice genome.</title>
        <authorList>
            <consortium name="International rice genome sequencing project (IRGSP)"/>
            <person name="Matsumoto T."/>
            <person name="Wu J."/>
            <person name="Kanamori H."/>
            <person name="Katayose Y."/>
            <person name="Fujisawa M."/>
            <person name="Namiki N."/>
            <person name="Mizuno H."/>
            <person name="Yamamoto K."/>
            <person name="Antonio B.A."/>
            <person name="Baba T."/>
            <person name="Sakata K."/>
            <person name="Nagamura Y."/>
            <person name="Aoki H."/>
            <person name="Arikawa K."/>
            <person name="Arita K."/>
            <person name="Bito T."/>
            <person name="Chiden Y."/>
            <person name="Fujitsuka N."/>
            <person name="Fukunaka R."/>
            <person name="Hamada M."/>
            <person name="Harada C."/>
            <person name="Hayashi A."/>
            <person name="Hijishita S."/>
            <person name="Honda M."/>
            <person name="Hosokawa S."/>
            <person name="Ichikawa Y."/>
            <person name="Idonuma A."/>
            <person name="Iijima M."/>
            <person name="Ikeda M."/>
            <person name="Ikeno M."/>
            <person name="Ito K."/>
            <person name="Ito S."/>
            <person name="Ito T."/>
            <person name="Ito Y."/>
            <person name="Ito Y."/>
            <person name="Iwabuchi A."/>
            <person name="Kamiya K."/>
            <person name="Karasawa W."/>
            <person name="Kurita K."/>
            <person name="Katagiri S."/>
            <person name="Kikuta A."/>
            <person name="Kobayashi H."/>
            <person name="Kobayashi N."/>
            <person name="Machita K."/>
            <person name="Maehara T."/>
            <person name="Masukawa M."/>
            <person name="Mizubayashi T."/>
            <person name="Mukai Y."/>
            <person name="Nagasaki H."/>
            <person name="Nagata Y."/>
            <person name="Naito S."/>
            <person name="Nakashima M."/>
            <person name="Nakama Y."/>
            <person name="Nakamichi Y."/>
            <person name="Nakamura M."/>
            <person name="Meguro A."/>
            <person name="Negishi M."/>
            <person name="Ohta I."/>
            <person name="Ohta T."/>
            <person name="Okamoto M."/>
            <person name="Ono N."/>
            <person name="Saji S."/>
            <person name="Sakaguchi M."/>
            <person name="Sakai K."/>
            <person name="Shibata M."/>
            <person name="Shimokawa T."/>
            <person name="Song J."/>
            <person name="Takazaki Y."/>
            <person name="Terasawa K."/>
            <person name="Tsugane M."/>
            <person name="Tsuji K."/>
            <person name="Ueda S."/>
            <person name="Waki K."/>
            <person name="Yamagata H."/>
            <person name="Yamamoto M."/>
            <person name="Yamamoto S."/>
            <person name="Yamane H."/>
            <person name="Yoshiki S."/>
            <person name="Yoshihara R."/>
            <person name="Yukawa K."/>
            <person name="Zhong H."/>
            <person name="Yano M."/>
            <person name="Yuan Q."/>
            <person name="Ouyang S."/>
            <person name="Liu J."/>
            <person name="Jones K.M."/>
            <person name="Gansberger K."/>
            <person name="Moffat K."/>
            <person name="Hill J."/>
            <person name="Bera J."/>
            <person name="Fadrosh D."/>
            <person name="Jin S."/>
            <person name="Johri S."/>
            <person name="Kim M."/>
            <person name="Overton L."/>
            <person name="Reardon M."/>
            <person name="Tsitrin T."/>
            <person name="Vuong H."/>
            <person name="Weaver B."/>
            <person name="Ciecko A."/>
            <person name="Tallon L."/>
            <person name="Jackson J."/>
            <person name="Pai G."/>
            <person name="Aken S.V."/>
            <person name="Utterback T."/>
            <person name="Reidmuller S."/>
            <person name="Feldblyum T."/>
            <person name="Hsiao J."/>
            <person name="Zismann V."/>
            <person name="Iobst S."/>
            <person name="de Vazeille A.R."/>
            <person name="Buell C.R."/>
            <person name="Ying K."/>
            <person name="Li Y."/>
            <person name="Lu T."/>
            <person name="Huang Y."/>
            <person name="Zhao Q."/>
            <person name="Feng Q."/>
            <person name="Zhang L."/>
            <person name="Zhu J."/>
            <person name="Weng Q."/>
            <person name="Mu J."/>
            <person name="Lu Y."/>
            <person name="Fan D."/>
            <person name="Liu Y."/>
            <person name="Guan J."/>
            <person name="Zhang Y."/>
            <person name="Yu S."/>
            <person name="Liu X."/>
            <person name="Zhang Y."/>
            <person name="Hong G."/>
            <person name="Han B."/>
            <person name="Choisne N."/>
            <person name="Demange N."/>
            <person name="Orjeda G."/>
            <person name="Samain S."/>
            <person name="Cattolico L."/>
            <person name="Pelletier E."/>
            <person name="Couloux A."/>
            <person name="Segurens B."/>
            <person name="Wincker P."/>
            <person name="D'Hont A."/>
            <person name="Scarpelli C."/>
            <person name="Weissenbach J."/>
            <person name="Salanoubat M."/>
            <person name="Quetier F."/>
            <person name="Yu Y."/>
            <person name="Kim H.R."/>
            <person name="Rambo T."/>
            <person name="Currie J."/>
            <person name="Collura K."/>
            <person name="Luo M."/>
            <person name="Yang T."/>
            <person name="Ammiraju J.S.S."/>
            <person name="Engler F."/>
            <person name="Soderlund C."/>
            <person name="Wing R.A."/>
            <person name="Palmer L.E."/>
            <person name="de la Bastide M."/>
            <person name="Spiegel L."/>
            <person name="Nascimento L."/>
            <person name="Zutavern T."/>
            <person name="O'Shaughnessy A."/>
            <person name="Dike S."/>
            <person name="Dedhia N."/>
            <person name="Preston R."/>
            <person name="Balija V."/>
            <person name="McCombie W.R."/>
            <person name="Chow T."/>
            <person name="Chen H."/>
            <person name="Chung M."/>
            <person name="Chen C."/>
            <person name="Shaw J."/>
            <person name="Wu H."/>
            <person name="Hsiao K."/>
            <person name="Chao Y."/>
            <person name="Chu M."/>
            <person name="Cheng C."/>
            <person name="Hour A."/>
            <person name="Lee P."/>
            <person name="Lin S."/>
            <person name="Lin Y."/>
            <person name="Liou J."/>
            <person name="Liu S."/>
            <person name="Hsing Y."/>
            <person name="Raghuvanshi S."/>
            <person name="Mohanty A."/>
            <person name="Bharti A.K."/>
            <person name="Gaur A."/>
            <person name="Gupta V."/>
            <person name="Kumar D."/>
            <person name="Ravi V."/>
            <person name="Vij S."/>
            <person name="Kapur A."/>
            <person name="Khurana P."/>
            <person name="Khurana P."/>
            <person name="Khurana J.P."/>
            <person name="Tyagi A.K."/>
            <person name="Gaikwad K."/>
            <person name="Singh A."/>
            <person name="Dalal V."/>
            <person name="Srivastava S."/>
            <person name="Dixit A."/>
            <person name="Pal A.K."/>
            <person name="Ghazi I.A."/>
            <person name="Yadav M."/>
            <person name="Pandit A."/>
            <person name="Bhargava A."/>
            <person name="Sureshbabu K."/>
            <person name="Batra K."/>
            <person name="Sharma T.R."/>
            <person name="Mohapatra T."/>
            <person name="Singh N.K."/>
            <person name="Messing J."/>
            <person name="Nelson A.B."/>
            <person name="Fuks G."/>
            <person name="Kavchok S."/>
            <person name="Keizer G."/>
            <person name="Linton E."/>
            <person name="Llaca V."/>
            <person name="Song R."/>
            <person name="Tanyolac B."/>
            <person name="Young S."/>
            <person name="Ho-Il K."/>
            <person name="Hahn J.H."/>
            <person name="Sangsakoo G."/>
            <person name="Vanavichit A."/>
            <person name="de Mattos Luiz.A.T."/>
            <person name="Zimmer P.D."/>
            <person name="Malone G."/>
            <person name="Dellagostin O."/>
            <person name="de Oliveira A.C."/>
            <person name="Bevan M."/>
            <person name="Bancroft I."/>
            <person name="Minx P."/>
            <person name="Cordum H."/>
            <person name="Wilson R."/>
            <person name="Cheng Z."/>
            <person name="Jin W."/>
            <person name="Jiang J."/>
            <person name="Leong S.A."/>
            <person name="Iwama H."/>
            <person name="Gojobori T."/>
            <person name="Itoh T."/>
            <person name="Niimura Y."/>
            <person name="Fujii Y."/>
            <person name="Habara T."/>
            <person name="Sakai H."/>
            <person name="Sato Y."/>
            <person name="Wilson G."/>
            <person name="Kumar K."/>
            <person name="McCouch S."/>
            <person name="Juretic N."/>
            <person name="Hoen D."/>
            <person name="Wright S."/>
            <person name="Bruskiewich R."/>
            <person name="Bureau T."/>
            <person name="Miyao A."/>
            <person name="Hirochika H."/>
            <person name="Nishikawa T."/>
            <person name="Kadowaki K."/>
            <person name="Sugiura M."/>
            <person name="Burr B."/>
            <person name="Sasaki T."/>
        </authorList>
    </citation>
    <scope>NUCLEOTIDE SEQUENCE [LARGE SCALE GENOMIC DNA]</scope>
    <source>
        <strain evidence="4">cv. Nipponbare</strain>
    </source>
</reference>
<feature type="coiled-coil region" evidence="1">
    <location>
        <begin position="223"/>
        <end position="264"/>
    </location>
</feature>
<dbReference type="STRING" id="39947.A0A0P0VH21"/>
<dbReference type="FunCoup" id="A0A0P0VH21">
    <property type="interactions" value="3"/>
</dbReference>
<reference evidence="3 4" key="3">
    <citation type="journal article" date="2013" name="Rice">
        <title>Improvement of the Oryza sativa Nipponbare reference genome using next generation sequence and optical map data.</title>
        <authorList>
            <person name="Kawahara Y."/>
            <person name="de la Bastide M."/>
            <person name="Hamilton J.P."/>
            <person name="Kanamori H."/>
            <person name="McCombie W.R."/>
            <person name="Ouyang S."/>
            <person name="Schwartz D.C."/>
            <person name="Tanaka T."/>
            <person name="Wu J."/>
            <person name="Zhou S."/>
            <person name="Childs K.L."/>
            <person name="Davidson R.M."/>
            <person name="Lin H."/>
            <person name="Quesada-Ocampo L."/>
            <person name="Vaillancourt B."/>
            <person name="Sakai H."/>
            <person name="Lee S.S."/>
            <person name="Kim J."/>
            <person name="Numa H."/>
            <person name="Itoh T."/>
            <person name="Buell C.R."/>
            <person name="Matsumoto T."/>
        </authorList>
    </citation>
    <scope>NUCLEOTIDE SEQUENCE [LARGE SCALE GENOMIC DNA]</scope>
    <source>
        <strain evidence="4">cv. Nipponbare</strain>
    </source>
</reference>